<dbReference type="Pfam" id="PF00112">
    <property type="entry name" value="Peptidase_C1"/>
    <property type="match status" value="1"/>
</dbReference>
<evidence type="ECO:0000256" key="4">
    <source>
        <dbReference type="ARBA" id="ARBA00022807"/>
    </source>
</evidence>
<organism evidence="10 11">
    <name type="scientific">Phyllotreta striolata</name>
    <name type="common">Striped flea beetle</name>
    <name type="synonym">Crioceris striolata</name>
    <dbReference type="NCBI Taxonomy" id="444603"/>
    <lineage>
        <taxon>Eukaryota</taxon>
        <taxon>Metazoa</taxon>
        <taxon>Ecdysozoa</taxon>
        <taxon>Arthropoda</taxon>
        <taxon>Hexapoda</taxon>
        <taxon>Insecta</taxon>
        <taxon>Pterygota</taxon>
        <taxon>Neoptera</taxon>
        <taxon>Endopterygota</taxon>
        <taxon>Coleoptera</taxon>
        <taxon>Polyphaga</taxon>
        <taxon>Cucujiformia</taxon>
        <taxon>Chrysomeloidea</taxon>
        <taxon>Chrysomelidae</taxon>
        <taxon>Galerucinae</taxon>
        <taxon>Alticini</taxon>
        <taxon>Phyllotreta</taxon>
    </lineage>
</organism>
<dbReference type="InterPro" id="IPR025661">
    <property type="entry name" value="Pept_asp_AS"/>
</dbReference>
<dbReference type="InterPro" id="IPR013128">
    <property type="entry name" value="Peptidase_C1A"/>
</dbReference>
<dbReference type="InterPro" id="IPR039417">
    <property type="entry name" value="Peptidase_C1A_papain-like"/>
</dbReference>
<proteinExistence type="inferred from homology"/>
<dbReference type="AlphaFoldDB" id="A0A9N9TFT3"/>
<protein>
    <submittedName>
        <fullName evidence="10">Uncharacterized protein</fullName>
    </submittedName>
</protein>
<dbReference type="SUPFAM" id="SSF54001">
    <property type="entry name" value="Cysteine proteinases"/>
    <property type="match status" value="1"/>
</dbReference>
<dbReference type="PROSITE" id="PS00640">
    <property type="entry name" value="THIOL_PROTEASE_ASN"/>
    <property type="match status" value="1"/>
</dbReference>
<feature type="signal peptide" evidence="7">
    <location>
        <begin position="1"/>
        <end position="16"/>
    </location>
</feature>
<sequence>MKIIFLLVCLAIGTNSLCLKSEWNSFKQNYNKIYDNSEEETHRFQVFKENLNIIRKHNEMYNKGEVTYYMGVNKFTDMSEEEFNKMLQLQALTKPKITTTPHKHPENTQIPESIDWREKGAVLEVRDQGDCGNCWAFGAVGALEGLNAIKKNSSVLLSPQQLTDCSIRYGNHGCYGGRQIFGFDYVVDYGIEAESSYKYQAKDGECKYSEKNVVLNIAGYRQVNQTDEALKEAVGTVGPVTVSIDASPFHQYKGGVYSDIKNCGNNLASLNHAVLVVGFGTDKGEKYWLIKNSWGADWGEQGYFRIHRDYSVCGVLLDASYPYV</sequence>
<keyword evidence="6" id="KW-1015">Disulfide bond</keyword>
<dbReference type="SMART" id="SM00848">
    <property type="entry name" value="Inhibitor_I29"/>
    <property type="match status" value="1"/>
</dbReference>
<keyword evidence="2" id="KW-0645">Protease</keyword>
<feature type="domain" description="Peptidase C1A papain C-terminal" evidence="8">
    <location>
        <begin position="110"/>
        <end position="323"/>
    </location>
</feature>
<keyword evidence="5" id="KW-0865">Zymogen</keyword>
<evidence type="ECO:0000259" key="8">
    <source>
        <dbReference type="SMART" id="SM00645"/>
    </source>
</evidence>
<dbReference type="InterPro" id="IPR038765">
    <property type="entry name" value="Papain-like_cys_pep_sf"/>
</dbReference>
<dbReference type="PROSITE" id="PS00639">
    <property type="entry name" value="THIOL_PROTEASE_HIS"/>
    <property type="match status" value="1"/>
</dbReference>
<comment type="similarity">
    <text evidence="1">Belongs to the peptidase C1 family.</text>
</comment>
<dbReference type="SMART" id="SM00645">
    <property type="entry name" value="Pept_C1"/>
    <property type="match status" value="1"/>
</dbReference>
<feature type="domain" description="Cathepsin propeptide inhibitor" evidence="9">
    <location>
        <begin position="23"/>
        <end position="83"/>
    </location>
</feature>
<dbReference type="Proteomes" id="UP001153712">
    <property type="component" value="Chromosome 1"/>
</dbReference>
<name>A0A9N9TFT3_PHYSR</name>
<keyword evidence="4" id="KW-0788">Thiol protease</keyword>
<evidence type="ECO:0000256" key="7">
    <source>
        <dbReference type="SAM" id="SignalP"/>
    </source>
</evidence>
<dbReference type="PROSITE" id="PS00139">
    <property type="entry name" value="THIOL_PROTEASE_CYS"/>
    <property type="match status" value="1"/>
</dbReference>
<dbReference type="GO" id="GO:0006508">
    <property type="term" value="P:proteolysis"/>
    <property type="evidence" value="ECO:0007669"/>
    <property type="project" value="UniProtKB-KW"/>
</dbReference>
<evidence type="ECO:0000256" key="2">
    <source>
        <dbReference type="ARBA" id="ARBA00022670"/>
    </source>
</evidence>
<evidence type="ECO:0000256" key="5">
    <source>
        <dbReference type="ARBA" id="ARBA00023145"/>
    </source>
</evidence>
<dbReference type="InterPro" id="IPR025660">
    <property type="entry name" value="Pept_his_AS"/>
</dbReference>
<reference evidence="10" key="1">
    <citation type="submission" date="2022-01" db="EMBL/GenBank/DDBJ databases">
        <authorList>
            <person name="King R."/>
        </authorList>
    </citation>
    <scope>NUCLEOTIDE SEQUENCE</scope>
</reference>
<evidence type="ECO:0000259" key="9">
    <source>
        <dbReference type="SMART" id="SM00848"/>
    </source>
</evidence>
<dbReference type="PANTHER" id="PTHR12411">
    <property type="entry name" value="CYSTEINE PROTEASE FAMILY C1-RELATED"/>
    <property type="match status" value="1"/>
</dbReference>
<dbReference type="GO" id="GO:0008234">
    <property type="term" value="F:cysteine-type peptidase activity"/>
    <property type="evidence" value="ECO:0007669"/>
    <property type="project" value="UniProtKB-KW"/>
</dbReference>
<dbReference type="OrthoDB" id="190265at2759"/>
<dbReference type="InterPro" id="IPR000169">
    <property type="entry name" value="Pept_cys_AS"/>
</dbReference>
<evidence type="ECO:0000256" key="3">
    <source>
        <dbReference type="ARBA" id="ARBA00022801"/>
    </source>
</evidence>
<keyword evidence="3" id="KW-0378">Hydrolase</keyword>
<evidence type="ECO:0000256" key="6">
    <source>
        <dbReference type="ARBA" id="ARBA00023157"/>
    </source>
</evidence>
<evidence type="ECO:0000256" key="1">
    <source>
        <dbReference type="ARBA" id="ARBA00008455"/>
    </source>
</evidence>
<feature type="chain" id="PRO_5040434455" evidence="7">
    <location>
        <begin position="17"/>
        <end position="324"/>
    </location>
</feature>
<keyword evidence="11" id="KW-1185">Reference proteome</keyword>
<dbReference type="InterPro" id="IPR013201">
    <property type="entry name" value="Prot_inhib_I29"/>
</dbReference>
<accession>A0A9N9TFT3</accession>
<dbReference type="EMBL" id="OU900094">
    <property type="protein sequence ID" value="CAG9855010.1"/>
    <property type="molecule type" value="Genomic_DNA"/>
</dbReference>
<dbReference type="Pfam" id="PF08246">
    <property type="entry name" value="Inhibitor_I29"/>
    <property type="match status" value="1"/>
</dbReference>
<dbReference type="Gene3D" id="3.90.70.10">
    <property type="entry name" value="Cysteine proteinases"/>
    <property type="match status" value="1"/>
</dbReference>
<dbReference type="PRINTS" id="PR00705">
    <property type="entry name" value="PAPAIN"/>
</dbReference>
<keyword evidence="7" id="KW-0732">Signal</keyword>
<dbReference type="FunFam" id="3.90.70.10:FF:000006">
    <property type="entry name" value="Cathepsin S"/>
    <property type="match status" value="1"/>
</dbReference>
<evidence type="ECO:0000313" key="10">
    <source>
        <dbReference type="EMBL" id="CAG9855010.1"/>
    </source>
</evidence>
<dbReference type="CDD" id="cd02248">
    <property type="entry name" value="Peptidase_C1A"/>
    <property type="match status" value="1"/>
</dbReference>
<evidence type="ECO:0000313" key="11">
    <source>
        <dbReference type="Proteomes" id="UP001153712"/>
    </source>
</evidence>
<dbReference type="InterPro" id="IPR000668">
    <property type="entry name" value="Peptidase_C1A_C"/>
</dbReference>
<gene>
    <name evidence="10" type="ORF">PHYEVI_LOCUS1470</name>
</gene>